<dbReference type="GO" id="GO:0004326">
    <property type="term" value="F:tetrahydrofolylpolyglutamate synthase activity"/>
    <property type="evidence" value="ECO:0007669"/>
    <property type="project" value="UniProtKB-EC"/>
</dbReference>
<evidence type="ECO:0000313" key="26">
    <source>
        <dbReference type="EMBL" id="VFJ52328.1"/>
    </source>
</evidence>
<feature type="domain" description="Mur ligase central" evidence="25">
    <location>
        <begin position="47"/>
        <end position="261"/>
    </location>
</feature>
<keyword evidence="11" id="KW-0479">Metal-binding</keyword>
<dbReference type="PANTHER" id="PTHR11136">
    <property type="entry name" value="FOLYLPOLYGLUTAMATE SYNTHASE-RELATED"/>
    <property type="match status" value="1"/>
</dbReference>
<dbReference type="InterPro" id="IPR013221">
    <property type="entry name" value="Mur_ligase_cen"/>
</dbReference>
<evidence type="ECO:0000256" key="11">
    <source>
        <dbReference type="ARBA" id="ARBA00022723"/>
    </source>
</evidence>
<dbReference type="EMBL" id="CAADFD010000012">
    <property type="protein sequence ID" value="VFJ52328.1"/>
    <property type="molecule type" value="Genomic_DNA"/>
</dbReference>
<dbReference type="SUPFAM" id="SSF53623">
    <property type="entry name" value="MurD-like peptide ligases, catalytic domain"/>
    <property type="match status" value="1"/>
</dbReference>
<comment type="catalytic activity">
    <reaction evidence="21">
        <text>(6R)-5,10-methylenetetrahydrofolyl-(gamma-L-Glu)(n) + L-glutamate + ATP = (6R)-5,10-methylenetetrahydrofolyl-(gamma-L-Glu)(n+1) + ADP + phosphate + H(+)</text>
        <dbReference type="Rhea" id="RHEA:51912"/>
        <dbReference type="Rhea" id="RHEA-COMP:13257"/>
        <dbReference type="Rhea" id="RHEA-COMP:13258"/>
        <dbReference type="ChEBI" id="CHEBI:15378"/>
        <dbReference type="ChEBI" id="CHEBI:29985"/>
        <dbReference type="ChEBI" id="CHEBI:30616"/>
        <dbReference type="ChEBI" id="CHEBI:43474"/>
        <dbReference type="ChEBI" id="CHEBI:136572"/>
        <dbReference type="ChEBI" id="CHEBI:456216"/>
        <dbReference type="EC" id="6.3.2.17"/>
    </reaction>
</comment>
<dbReference type="PANTHER" id="PTHR11136:SF0">
    <property type="entry name" value="DIHYDROFOLATE SYNTHETASE-RELATED"/>
    <property type="match status" value="1"/>
</dbReference>
<evidence type="ECO:0000256" key="4">
    <source>
        <dbReference type="ARBA" id="ARBA00005150"/>
    </source>
</evidence>
<evidence type="ECO:0000256" key="9">
    <source>
        <dbReference type="ARBA" id="ARBA00019357"/>
    </source>
</evidence>
<evidence type="ECO:0000256" key="21">
    <source>
        <dbReference type="ARBA" id="ARBA00049035"/>
    </source>
</evidence>
<comment type="similarity">
    <text evidence="5 23">Belongs to the folylpolyglutamate synthase family.</text>
</comment>
<evidence type="ECO:0000256" key="23">
    <source>
        <dbReference type="PIRNR" id="PIRNR001563"/>
    </source>
</evidence>
<evidence type="ECO:0000256" key="5">
    <source>
        <dbReference type="ARBA" id="ARBA00008276"/>
    </source>
</evidence>
<evidence type="ECO:0000256" key="15">
    <source>
        <dbReference type="ARBA" id="ARBA00022909"/>
    </source>
</evidence>
<keyword evidence="13 23" id="KW-0067">ATP-binding</keyword>
<evidence type="ECO:0000256" key="19">
    <source>
        <dbReference type="ARBA" id="ARBA00047493"/>
    </source>
</evidence>
<dbReference type="InterPro" id="IPR004101">
    <property type="entry name" value="Mur_ligase_C"/>
</dbReference>
<dbReference type="Pfam" id="PF02875">
    <property type="entry name" value="Mur_ligase_C"/>
    <property type="match status" value="1"/>
</dbReference>
<proteinExistence type="inferred from homology"/>
<dbReference type="NCBIfam" id="NF008101">
    <property type="entry name" value="PRK10846.1"/>
    <property type="match status" value="1"/>
</dbReference>
<evidence type="ECO:0000256" key="2">
    <source>
        <dbReference type="ARBA" id="ARBA00002714"/>
    </source>
</evidence>
<dbReference type="GO" id="GO:0046654">
    <property type="term" value="P:tetrahydrofolate biosynthetic process"/>
    <property type="evidence" value="ECO:0007669"/>
    <property type="project" value="UniProtKB-UniPathway"/>
</dbReference>
<dbReference type="FunFam" id="3.40.1190.10:FF:000004">
    <property type="entry name" value="Dihydrofolate synthase/folylpolyglutamate synthase"/>
    <property type="match status" value="1"/>
</dbReference>
<dbReference type="Pfam" id="PF08245">
    <property type="entry name" value="Mur_ligase_M"/>
    <property type="match status" value="1"/>
</dbReference>
<dbReference type="Gene3D" id="3.40.1190.10">
    <property type="entry name" value="Mur-like, catalytic domain"/>
    <property type="match status" value="1"/>
</dbReference>
<dbReference type="NCBIfam" id="TIGR01499">
    <property type="entry name" value="folC"/>
    <property type="match status" value="1"/>
</dbReference>
<evidence type="ECO:0000256" key="13">
    <source>
        <dbReference type="ARBA" id="ARBA00022840"/>
    </source>
</evidence>
<dbReference type="GO" id="GO:0008841">
    <property type="term" value="F:dihydrofolate synthase activity"/>
    <property type="evidence" value="ECO:0007669"/>
    <property type="project" value="UniProtKB-EC"/>
</dbReference>
<keyword evidence="10 23" id="KW-0436">Ligase</keyword>
<comment type="catalytic activity">
    <reaction evidence="22">
        <text>7,8-dihydropteroate + L-glutamate + ATP = 7,8-dihydrofolate + ADP + phosphate + H(+)</text>
        <dbReference type="Rhea" id="RHEA:23584"/>
        <dbReference type="ChEBI" id="CHEBI:15378"/>
        <dbReference type="ChEBI" id="CHEBI:17839"/>
        <dbReference type="ChEBI" id="CHEBI:29985"/>
        <dbReference type="ChEBI" id="CHEBI:30616"/>
        <dbReference type="ChEBI" id="CHEBI:43474"/>
        <dbReference type="ChEBI" id="CHEBI:57451"/>
        <dbReference type="ChEBI" id="CHEBI:456216"/>
        <dbReference type="EC" id="6.3.2.12"/>
    </reaction>
</comment>
<dbReference type="GO" id="GO:0005524">
    <property type="term" value="F:ATP binding"/>
    <property type="evidence" value="ECO:0007669"/>
    <property type="project" value="UniProtKB-KW"/>
</dbReference>
<comment type="pathway">
    <text evidence="4">Cofactor biosynthesis; tetrahydrofolylpolyglutamate biosynthesis.</text>
</comment>
<dbReference type="InterPro" id="IPR036565">
    <property type="entry name" value="Mur-like_cat_sf"/>
</dbReference>
<evidence type="ECO:0000256" key="8">
    <source>
        <dbReference type="ARBA" id="ARBA00013025"/>
    </source>
</evidence>
<comment type="catalytic activity">
    <reaction evidence="20">
        <text>10-formyltetrahydrofolyl-(gamma-L-Glu)(n) + L-glutamate + ATP = 10-formyltetrahydrofolyl-(gamma-L-Glu)(n+1) + ADP + phosphate + H(+)</text>
        <dbReference type="Rhea" id="RHEA:51904"/>
        <dbReference type="Rhea" id="RHEA-COMP:13088"/>
        <dbReference type="Rhea" id="RHEA-COMP:14300"/>
        <dbReference type="ChEBI" id="CHEBI:15378"/>
        <dbReference type="ChEBI" id="CHEBI:29985"/>
        <dbReference type="ChEBI" id="CHEBI:30616"/>
        <dbReference type="ChEBI" id="CHEBI:43474"/>
        <dbReference type="ChEBI" id="CHEBI:134413"/>
        <dbReference type="ChEBI" id="CHEBI:456216"/>
        <dbReference type="EC" id="6.3.2.17"/>
    </reaction>
</comment>
<evidence type="ECO:0000256" key="1">
    <source>
        <dbReference type="ARBA" id="ARBA00001946"/>
    </source>
</evidence>
<comment type="cofactor">
    <cofactor evidence="1">
        <name>Mg(2+)</name>
        <dbReference type="ChEBI" id="CHEBI:18420"/>
    </cofactor>
</comment>
<accession>A0A450SGU2</accession>
<protein>
    <recommendedName>
        <fullName evidence="9">Dihydrofolate synthase/folylpolyglutamate synthase</fullName>
        <ecNumber evidence="7">6.3.2.12</ecNumber>
        <ecNumber evidence="8">6.3.2.17</ecNumber>
    </recommendedName>
    <alternativeName>
        <fullName evidence="18">Folylpoly-gamma-glutamate synthetase-dihydrofolate synthetase</fullName>
    </alternativeName>
    <alternativeName>
        <fullName evidence="16">Folylpolyglutamate synthetase</fullName>
    </alternativeName>
    <alternativeName>
        <fullName evidence="17">Tetrahydrofolylpolyglutamate synthase</fullName>
    </alternativeName>
</protein>
<comment type="pathway">
    <text evidence="3">Cofactor biosynthesis; tetrahydrofolate biosynthesis; 7,8-dihydrofolate from 2-amino-4-hydroxy-6-hydroxymethyl-7,8-dihydropteridine diphosphate and 4-aminobenzoate: step 2/2.</text>
</comment>
<gene>
    <name evidence="26" type="ORF">BECKFW1821B_GA0114236_10125</name>
</gene>
<keyword evidence="15" id="KW-0289">Folate biosynthesis</keyword>
<organism evidence="26">
    <name type="scientific">Candidatus Kentrum sp. FW</name>
    <dbReference type="NCBI Taxonomy" id="2126338"/>
    <lineage>
        <taxon>Bacteria</taxon>
        <taxon>Pseudomonadati</taxon>
        <taxon>Pseudomonadota</taxon>
        <taxon>Gammaproteobacteria</taxon>
        <taxon>Candidatus Kentrum</taxon>
    </lineage>
</organism>
<evidence type="ECO:0000256" key="17">
    <source>
        <dbReference type="ARBA" id="ARBA00030592"/>
    </source>
</evidence>
<dbReference type="Gene3D" id="3.90.190.20">
    <property type="entry name" value="Mur ligase, C-terminal domain"/>
    <property type="match status" value="1"/>
</dbReference>
<comment type="subunit">
    <text evidence="6">Monomer.</text>
</comment>
<dbReference type="SUPFAM" id="SSF53244">
    <property type="entry name" value="MurD-like peptide ligases, peptide-binding domain"/>
    <property type="match status" value="1"/>
</dbReference>
<comment type="catalytic activity">
    <reaction evidence="19">
        <text>(6S)-5,6,7,8-tetrahydrofolyl-(gamma-L-Glu)(n) + L-glutamate + ATP = (6S)-5,6,7,8-tetrahydrofolyl-(gamma-L-Glu)(n+1) + ADP + phosphate + H(+)</text>
        <dbReference type="Rhea" id="RHEA:10580"/>
        <dbReference type="Rhea" id="RHEA-COMP:14738"/>
        <dbReference type="Rhea" id="RHEA-COMP:14740"/>
        <dbReference type="ChEBI" id="CHEBI:15378"/>
        <dbReference type="ChEBI" id="CHEBI:29985"/>
        <dbReference type="ChEBI" id="CHEBI:30616"/>
        <dbReference type="ChEBI" id="CHEBI:43474"/>
        <dbReference type="ChEBI" id="CHEBI:141005"/>
        <dbReference type="ChEBI" id="CHEBI:456216"/>
        <dbReference type="EC" id="6.3.2.17"/>
    </reaction>
</comment>
<keyword evidence="12 23" id="KW-0547">Nucleotide-binding</keyword>
<dbReference type="PIRSF" id="PIRSF001563">
    <property type="entry name" value="Folylpolyglu_synth"/>
    <property type="match status" value="1"/>
</dbReference>
<evidence type="ECO:0000256" key="16">
    <source>
        <dbReference type="ARBA" id="ARBA00030048"/>
    </source>
</evidence>
<dbReference type="EC" id="6.3.2.12" evidence="7"/>
<name>A0A450SGU2_9GAMM</name>
<dbReference type="InterPro" id="IPR001645">
    <property type="entry name" value="Folylpolyglutamate_synth"/>
</dbReference>
<evidence type="ECO:0000256" key="22">
    <source>
        <dbReference type="ARBA" id="ARBA00049161"/>
    </source>
</evidence>
<comment type="function">
    <text evidence="2">Functions in two distinct reactions of the de novo folate biosynthetic pathway. Catalyzes the addition of a glutamate residue to dihydropteroate (7,8-dihydropteroate or H2Pte) to form dihydrofolate (7,8-dihydrofolate monoglutamate or H2Pte-Glu). Also catalyzes successive additions of L-glutamate to tetrahydrofolate or 10-formyltetrahydrofolate or 5,10-methylenetetrahydrofolate, leading to folylpolyglutamate derivatives.</text>
</comment>
<evidence type="ECO:0000256" key="10">
    <source>
        <dbReference type="ARBA" id="ARBA00022598"/>
    </source>
</evidence>
<evidence type="ECO:0000259" key="24">
    <source>
        <dbReference type="Pfam" id="PF02875"/>
    </source>
</evidence>
<evidence type="ECO:0000256" key="6">
    <source>
        <dbReference type="ARBA" id="ARBA00011245"/>
    </source>
</evidence>
<reference evidence="26" key="1">
    <citation type="submission" date="2019-02" db="EMBL/GenBank/DDBJ databases">
        <authorList>
            <person name="Gruber-Vodicka R. H."/>
            <person name="Seah K. B. B."/>
        </authorList>
    </citation>
    <scope>NUCLEOTIDE SEQUENCE</scope>
    <source>
        <strain evidence="26">BECK_BZ106</strain>
    </source>
</reference>
<dbReference type="AlphaFoldDB" id="A0A450SGU2"/>
<dbReference type="InterPro" id="IPR036615">
    <property type="entry name" value="Mur_ligase_C_dom_sf"/>
</dbReference>
<evidence type="ECO:0000256" key="18">
    <source>
        <dbReference type="ARBA" id="ARBA00032510"/>
    </source>
</evidence>
<evidence type="ECO:0000256" key="20">
    <source>
        <dbReference type="ARBA" id="ARBA00047808"/>
    </source>
</evidence>
<dbReference type="GO" id="GO:0005737">
    <property type="term" value="C:cytoplasm"/>
    <property type="evidence" value="ECO:0007669"/>
    <property type="project" value="TreeGrafter"/>
</dbReference>
<evidence type="ECO:0000259" key="25">
    <source>
        <dbReference type="Pfam" id="PF08245"/>
    </source>
</evidence>
<evidence type="ECO:0000256" key="12">
    <source>
        <dbReference type="ARBA" id="ARBA00022741"/>
    </source>
</evidence>
<feature type="domain" description="Mur ligase C-terminal" evidence="24">
    <location>
        <begin position="287"/>
        <end position="411"/>
    </location>
</feature>
<evidence type="ECO:0000256" key="3">
    <source>
        <dbReference type="ARBA" id="ARBA00004799"/>
    </source>
</evidence>
<dbReference type="GO" id="GO:0046872">
    <property type="term" value="F:metal ion binding"/>
    <property type="evidence" value="ECO:0007669"/>
    <property type="project" value="UniProtKB-KW"/>
</dbReference>
<dbReference type="EC" id="6.3.2.17" evidence="8"/>
<dbReference type="UniPathway" id="UPA00077">
    <property type="reaction ID" value="UER00157"/>
</dbReference>
<keyword evidence="14" id="KW-0460">Magnesium</keyword>
<evidence type="ECO:0000256" key="7">
    <source>
        <dbReference type="ARBA" id="ARBA00013023"/>
    </source>
</evidence>
<sequence length="436" mass="47866">MRFNHLPDWLTWQETLHHKSVDFGLERIARVAARLGIITMPFPVISVAGTNGKGSCVALLESIFTEAGYRVGVYTSPHFLRYNERVRIMGHEVSDRALVRAFDEIDRARADTTLTYFEFGTLAAAILFCHATPDVAVLEVGVGGRLDAVNLFDADLALVTTVGIDHEAWLGHDREAIGREKAGIYRSGRPAVCGDPYPPVSLQNHAQSIGAVLHRARRDFWFSMETDGWCWNSVGSSYEGLPKPTLIGRHQTQNAAAALMAIELMQDHLPVSEDALRRGIKAATLPGRFQRFLGADGVTRILDVAHNQEAAQMLACTLRDHPCDGRTLAVFAILEDKCIEAVLDAMRTVIDAWYVSNLNVPRGRSTGEIVMAMSRLGMGIHVDVATTVSGAYDAALRSAGPEDRLVIFGSFYTVSEVLESLRSANDCFEIPNRNSA</sequence>
<evidence type="ECO:0000256" key="14">
    <source>
        <dbReference type="ARBA" id="ARBA00022842"/>
    </source>
</evidence>
<dbReference type="GO" id="GO:0046656">
    <property type="term" value="P:folic acid biosynthetic process"/>
    <property type="evidence" value="ECO:0007669"/>
    <property type="project" value="UniProtKB-KW"/>
</dbReference>